<dbReference type="InterPro" id="IPR022237">
    <property type="entry name" value="PsiD-like"/>
</dbReference>
<proteinExistence type="predicted"/>
<dbReference type="EMBL" id="JBFXLT010000040">
    <property type="protein sequence ID" value="KAL2813364.1"/>
    <property type="molecule type" value="Genomic_DNA"/>
</dbReference>
<dbReference type="Pfam" id="PF12588">
    <property type="entry name" value="PSDC"/>
    <property type="match status" value="1"/>
</dbReference>
<comment type="caution">
    <text evidence="2">The sequence shown here is derived from an EMBL/GenBank/DDBJ whole genome shotgun (WGS) entry which is preliminary data.</text>
</comment>
<sequence length="167" mass="18813">MDAPRLCPLRRAGVIAHVDSKAVPKIHPVLKEGQNLIETNTHSHLLFSAMFEEIPRNQRYRTDPTGSSEIRDYSHMLCVLDYLLITAPPWNDFLLRVSLIGLPINAVFDWSMGTPSGYAAYLDPDINAVLKKILNNTWGASLNRQNRPKCWMNQRMAGSGRPANIIC</sequence>
<reference evidence="2 3" key="1">
    <citation type="submission" date="2024-07" db="EMBL/GenBank/DDBJ databases">
        <title>Section-level genome sequencing and comparative genomics of Aspergillus sections Usti and Cavernicolus.</title>
        <authorList>
            <consortium name="Lawrence Berkeley National Laboratory"/>
            <person name="Nybo J.L."/>
            <person name="Vesth T.C."/>
            <person name="Theobald S."/>
            <person name="Frisvad J.C."/>
            <person name="Larsen T.O."/>
            <person name="Kjaerboelling I."/>
            <person name="Rothschild-Mancinelli K."/>
            <person name="Lyhne E.K."/>
            <person name="Kogle M.E."/>
            <person name="Barry K."/>
            <person name="Clum A."/>
            <person name="Na H."/>
            <person name="Ledsgaard L."/>
            <person name="Lin J."/>
            <person name="Lipzen A."/>
            <person name="Kuo A."/>
            <person name="Riley R."/>
            <person name="Mondo S."/>
            <person name="Labutti K."/>
            <person name="Haridas S."/>
            <person name="Pangalinan J."/>
            <person name="Salamov A.A."/>
            <person name="Simmons B.A."/>
            <person name="Magnuson J.K."/>
            <person name="Chen J."/>
            <person name="Drula E."/>
            <person name="Henrissat B."/>
            <person name="Wiebenga A."/>
            <person name="Lubbers R.J."/>
            <person name="Gomes A.C."/>
            <person name="Makela M.R."/>
            <person name="Stajich J."/>
            <person name="Grigoriev I.V."/>
            <person name="Mortensen U.H."/>
            <person name="De Vries R.P."/>
            <person name="Baker S.E."/>
            <person name="Andersen M.R."/>
        </authorList>
    </citation>
    <scope>NUCLEOTIDE SEQUENCE [LARGE SCALE GENOMIC DNA]</scope>
    <source>
        <strain evidence="2 3">CBS 588.65</strain>
    </source>
</reference>
<dbReference type="Proteomes" id="UP001610334">
    <property type="component" value="Unassembled WGS sequence"/>
</dbReference>
<evidence type="ECO:0000313" key="3">
    <source>
        <dbReference type="Proteomes" id="UP001610334"/>
    </source>
</evidence>
<keyword evidence="3" id="KW-1185">Reference proteome</keyword>
<name>A0ABR4HD16_9EURO</name>
<evidence type="ECO:0000313" key="2">
    <source>
        <dbReference type="EMBL" id="KAL2813364.1"/>
    </source>
</evidence>
<organism evidence="2 3">
    <name type="scientific">Aspergillus granulosus</name>
    <dbReference type="NCBI Taxonomy" id="176169"/>
    <lineage>
        <taxon>Eukaryota</taxon>
        <taxon>Fungi</taxon>
        <taxon>Dikarya</taxon>
        <taxon>Ascomycota</taxon>
        <taxon>Pezizomycotina</taxon>
        <taxon>Eurotiomycetes</taxon>
        <taxon>Eurotiomycetidae</taxon>
        <taxon>Eurotiales</taxon>
        <taxon>Aspergillaceae</taxon>
        <taxon>Aspergillus</taxon>
        <taxon>Aspergillus subgen. Nidulantes</taxon>
    </lineage>
</organism>
<gene>
    <name evidence="2" type="ORF">BJX63DRAFT_224423</name>
</gene>
<accession>A0ABR4HD16</accession>
<evidence type="ECO:0000259" key="1">
    <source>
        <dbReference type="Pfam" id="PF12588"/>
    </source>
</evidence>
<protein>
    <submittedName>
        <fullName evidence="2">Phophatidylserine decarboxylase-domain-containing protein</fullName>
    </submittedName>
</protein>
<feature type="domain" description="L-tryptophan decarboxylase PsiD-like" evidence="1">
    <location>
        <begin position="27"/>
        <end position="145"/>
    </location>
</feature>